<accession>A0ABQ1SAJ0</accession>
<evidence type="ECO:0000259" key="1">
    <source>
        <dbReference type="Pfam" id="PF18885"/>
    </source>
</evidence>
<evidence type="ECO:0000313" key="2">
    <source>
        <dbReference type="EMBL" id="GGD98128.1"/>
    </source>
</evidence>
<organism evidence="2 3">
    <name type="scientific">Caballeronia grimmiae</name>
    <dbReference type="NCBI Taxonomy" id="1071679"/>
    <lineage>
        <taxon>Bacteria</taxon>
        <taxon>Pseudomonadati</taxon>
        <taxon>Pseudomonadota</taxon>
        <taxon>Betaproteobacteria</taxon>
        <taxon>Burkholderiales</taxon>
        <taxon>Burkholderiaceae</taxon>
        <taxon>Caballeronia</taxon>
    </lineage>
</organism>
<dbReference type="InterPro" id="IPR043708">
    <property type="entry name" value="DUF5648"/>
</dbReference>
<feature type="domain" description="DUF5648" evidence="1">
    <location>
        <begin position="5"/>
        <end position="68"/>
    </location>
</feature>
<name>A0ABQ1SAJ0_9BURK</name>
<comment type="caution">
    <text evidence="2">The sequence shown here is derived from an EMBL/GenBank/DDBJ whole genome shotgun (WGS) entry which is preliminary data.</text>
</comment>
<keyword evidence="3" id="KW-1185">Reference proteome</keyword>
<dbReference type="Pfam" id="PF18885">
    <property type="entry name" value="DUF5648"/>
    <property type="match status" value="1"/>
</dbReference>
<reference evidence="3" key="1">
    <citation type="journal article" date="2019" name="Int. J. Syst. Evol. Microbiol.">
        <title>The Global Catalogue of Microorganisms (GCM) 10K type strain sequencing project: providing services to taxonomists for standard genome sequencing and annotation.</title>
        <authorList>
            <consortium name="The Broad Institute Genomics Platform"/>
            <consortium name="The Broad Institute Genome Sequencing Center for Infectious Disease"/>
            <person name="Wu L."/>
            <person name="Ma J."/>
        </authorList>
    </citation>
    <scope>NUCLEOTIDE SEQUENCE [LARGE SCALE GENOMIC DNA]</scope>
    <source>
        <strain evidence="3">CGMCC 1.11013</strain>
    </source>
</reference>
<evidence type="ECO:0000313" key="3">
    <source>
        <dbReference type="Proteomes" id="UP000597138"/>
    </source>
</evidence>
<protein>
    <recommendedName>
        <fullName evidence="1">DUF5648 domain-containing protein</fullName>
    </recommendedName>
</protein>
<sequence>MLRFNAAGPDTQPVYRWYNAESGDHLFTLDPTGELAPGSGYVAEGIAWYMYPNNLPGTVALYRWAAGERNRPTATV</sequence>
<proteinExistence type="predicted"/>
<dbReference type="RefSeq" id="WP_371875881.1">
    <property type="nucleotide sequence ID" value="NZ_BMEG01000024.1"/>
</dbReference>
<dbReference type="EMBL" id="BMEG01000024">
    <property type="protein sequence ID" value="GGD98128.1"/>
    <property type="molecule type" value="Genomic_DNA"/>
</dbReference>
<dbReference type="Proteomes" id="UP000597138">
    <property type="component" value="Unassembled WGS sequence"/>
</dbReference>
<gene>
    <name evidence="2" type="ORF">GCM10010985_61090</name>
</gene>